<comment type="caution">
    <text evidence="2">The sequence shown here is derived from an EMBL/GenBank/DDBJ whole genome shotgun (WGS) entry which is preliminary data.</text>
</comment>
<dbReference type="AlphaFoldDB" id="A0A8S9LXY6"/>
<feature type="compositionally biased region" description="Basic and acidic residues" evidence="1">
    <location>
        <begin position="180"/>
        <end position="189"/>
    </location>
</feature>
<evidence type="ECO:0000313" key="2">
    <source>
        <dbReference type="EMBL" id="KAF2610659.1"/>
    </source>
</evidence>
<feature type="compositionally biased region" description="Basic and acidic residues" evidence="1">
    <location>
        <begin position="150"/>
        <end position="161"/>
    </location>
</feature>
<feature type="region of interest" description="Disordered" evidence="1">
    <location>
        <begin position="141"/>
        <end position="161"/>
    </location>
</feature>
<accession>A0A8S9LXY6</accession>
<protein>
    <submittedName>
        <fullName evidence="2">Uncharacterized protein</fullName>
    </submittedName>
</protein>
<gene>
    <name evidence="2" type="ORF">F2Q70_00012179</name>
</gene>
<reference evidence="2" key="1">
    <citation type="submission" date="2019-12" db="EMBL/GenBank/DDBJ databases">
        <title>Genome sequencing and annotation of Brassica cretica.</title>
        <authorList>
            <person name="Studholme D.J."/>
            <person name="Sarris P.F."/>
        </authorList>
    </citation>
    <scope>NUCLEOTIDE SEQUENCE</scope>
    <source>
        <strain evidence="2">PFS-102/07</strain>
        <tissue evidence="2">Leaf</tissue>
    </source>
</reference>
<feature type="region of interest" description="Disordered" evidence="1">
    <location>
        <begin position="180"/>
        <end position="199"/>
    </location>
</feature>
<sequence>MTTFPFHVHLTEKSDLDNLYESCKANRAVKFDLVSGNETPENAIEGYCGAYSTYFEECGILFPIPEPLLEILAKLSLVFAYMCPNFLRHFLTLPQTLSSDDENDDTPVLEDLRDVLKRKFEYENSNSSTHNDLRTTLNARKSRCISAGDPDPKERSNSDLRDKLNAGACDLRIRLNRSKPTDLRRRLEQTKMSSNDTPS</sequence>
<proteinExistence type="predicted"/>
<organism evidence="2">
    <name type="scientific">Brassica cretica</name>
    <name type="common">Mustard</name>
    <dbReference type="NCBI Taxonomy" id="69181"/>
    <lineage>
        <taxon>Eukaryota</taxon>
        <taxon>Viridiplantae</taxon>
        <taxon>Streptophyta</taxon>
        <taxon>Embryophyta</taxon>
        <taxon>Tracheophyta</taxon>
        <taxon>Spermatophyta</taxon>
        <taxon>Magnoliopsida</taxon>
        <taxon>eudicotyledons</taxon>
        <taxon>Gunneridae</taxon>
        <taxon>Pentapetalae</taxon>
        <taxon>rosids</taxon>
        <taxon>malvids</taxon>
        <taxon>Brassicales</taxon>
        <taxon>Brassicaceae</taxon>
        <taxon>Brassiceae</taxon>
        <taxon>Brassica</taxon>
    </lineage>
</organism>
<name>A0A8S9LXY6_BRACR</name>
<dbReference type="EMBL" id="QGKY02000089">
    <property type="protein sequence ID" value="KAF2610659.1"/>
    <property type="molecule type" value="Genomic_DNA"/>
</dbReference>
<feature type="compositionally biased region" description="Polar residues" evidence="1">
    <location>
        <begin position="190"/>
        <end position="199"/>
    </location>
</feature>
<evidence type="ECO:0000256" key="1">
    <source>
        <dbReference type="SAM" id="MobiDB-lite"/>
    </source>
</evidence>